<reference evidence="1" key="1">
    <citation type="submission" date="2021-06" db="EMBL/GenBank/DDBJ databases">
        <authorList>
            <person name="Kallberg Y."/>
            <person name="Tangrot J."/>
            <person name="Rosling A."/>
        </authorList>
    </citation>
    <scope>NUCLEOTIDE SEQUENCE</scope>
    <source>
        <strain evidence="1">FL130A</strain>
    </source>
</reference>
<sequence>YEDNQSGIDNLKNELAKKVSKEEYCQIMAQIAEKTMAKYNVKADELDPEIKKDFEKLKSGEIKEPEQVNEIEKKVAKNAGEKGSSKKLNQILQEAQKVLKLGDKNKIKE</sequence>
<dbReference type="OrthoDB" id="2440554at2759"/>
<comment type="caution">
    <text evidence="1">The sequence shown here is derived from an EMBL/GenBank/DDBJ whole genome shotgun (WGS) entry which is preliminary data.</text>
</comment>
<feature type="non-terminal residue" evidence="1">
    <location>
        <position position="109"/>
    </location>
</feature>
<organism evidence="1 2">
    <name type="scientific">Ambispora leptoticha</name>
    <dbReference type="NCBI Taxonomy" id="144679"/>
    <lineage>
        <taxon>Eukaryota</taxon>
        <taxon>Fungi</taxon>
        <taxon>Fungi incertae sedis</taxon>
        <taxon>Mucoromycota</taxon>
        <taxon>Glomeromycotina</taxon>
        <taxon>Glomeromycetes</taxon>
        <taxon>Archaeosporales</taxon>
        <taxon>Ambisporaceae</taxon>
        <taxon>Ambispora</taxon>
    </lineage>
</organism>
<feature type="non-terminal residue" evidence="1">
    <location>
        <position position="1"/>
    </location>
</feature>
<accession>A0A9N9NWR7</accession>
<protein>
    <submittedName>
        <fullName evidence="1">8326_t:CDS:1</fullName>
    </submittedName>
</protein>
<dbReference type="EMBL" id="CAJVPS010058292">
    <property type="protein sequence ID" value="CAG8779926.1"/>
    <property type="molecule type" value="Genomic_DNA"/>
</dbReference>
<gene>
    <name evidence="1" type="ORF">ALEPTO_LOCUS14620</name>
</gene>
<name>A0A9N9NWR7_9GLOM</name>
<dbReference type="Proteomes" id="UP000789508">
    <property type="component" value="Unassembled WGS sequence"/>
</dbReference>
<dbReference type="AlphaFoldDB" id="A0A9N9NWR7"/>
<proteinExistence type="predicted"/>
<keyword evidence="2" id="KW-1185">Reference proteome</keyword>
<evidence type="ECO:0000313" key="2">
    <source>
        <dbReference type="Proteomes" id="UP000789508"/>
    </source>
</evidence>
<evidence type="ECO:0000313" key="1">
    <source>
        <dbReference type="EMBL" id="CAG8779926.1"/>
    </source>
</evidence>